<accession>A0ABW4CF23</accession>
<gene>
    <name evidence="1" type="ORF">ACFQ4Y_15890</name>
</gene>
<dbReference type="EMBL" id="JBHTNU010000022">
    <property type="protein sequence ID" value="MFD1428385.1"/>
    <property type="molecule type" value="Genomic_DNA"/>
</dbReference>
<reference evidence="2" key="1">
    <citation type="journal article" date="2019" name="Int. J. Syst. Evol. Microbiol.">
        <title>The Global Catalogue of Microorganisms (GCM) 10K type strain sequencing project: providing services to taxonomists for standard genome sequencing and annotation.</title>
        <authorList>
            <consortium name="The Broad Institute Genomics Platform"/>
            <consortium name="The Broad Institute Genome Sequencing Center for Infectious Disease"/>
            <person name="Wu L."/>
            <person name="Ma J."/>
        </authorList>
    </citation>
    <scope>NUCLEOTIDE SEQUENCE [LARGE SCALE GENOMIC DNA]</scope>
    <source>
        <strain evidence="2">S1</strain>
    </source>
</reference>
<dbReference type="RefSeq" id="WP_380167236.1">
    <property type="nucleotide sequence ID" value="NZ_JBHTNU010000022.1"/>
</dbReference>
<sequence>MDTLLFVRPTESVSVFIQQLGRGLRLAEGKSYCQVIDLIGNYRNLEVKLKLFGELNKKKGKTEFTPTALPDICEFELDTQAIDFIARYHEQMPLRKRRLMNNYHGVKRKLGHRPEYLELHLHGWENVRGYKQEWGSYPEFLLDVEEELSDQERSIVMTYKDLIRDVERTSMSRSYKMVLLRCMLQRGPEQWADPITAREVAPYFYQYLSDAPYRKQKDLTTQTLKGDTEKKQ</sequence>
<evidence type="ECO:0000313" key="1">
    <source>
        <dbReference type="EMBL" id="MFD1428385.1"/>
    </source>
</evidence>
<dbReference type="InterPro" id="IPR027417">
    <property type="entry name" value="P-loop_NTPase"/>
</dbReference>
<keyword evidence="2" id="KW-1185">Reference proteome</keyword>
<comment type="caution">
    <text evidence="1">The sequence shown here is derived from an EMBL/GenBank/DDBJ whole genome shotgun (WGS) entry which is preliminary data.</text>
</comment>
<evidence type="ECO:0000313" key="2">
    <source>
        <dbReference type="Proteomes" id="UP001597282"/>
    </source>
</evidence>
<protein>
    <submittedName>
        <fullName evidence="1">Uncharacterized protein</fullName>
    </submittedName>
</protein>
<name>A0ABW4CF23_9BACL</name>
<dbReference type="SUPFAM" id="SSF52540">
    <property type="entry name" value="P-loop containing nucleoside triphosphate hydrolases"/>
    <property type="match status" value="1"/>
</dbReference>
<organism evidence="1 2">
    <name type="scientific">Kroppenstedtia sanguinis</name>
    <dbReference type="NCBI Taxonomy" id="1380684"/>
    <lineage>
        <taxon>Bacteria</taxon>
        <taxon>Bacillati</taxon>
        <taxon>Bacillota</taxon>
        <taxon>Bacilli</taxon>
        <taxon>Bacillales</taxon>
        <taxon>Thermoactinomycetaceae</taxon>
        <taxon>Kroppenstedtia</taxon>
    </lineage>
</organism>
<proteinExistence type="predicted"/>
<dbReference type="Gene3D" id="3.40.50.300">
    <property type="entry name" value="P-loop containing nucleotide triphosphate hydrolases"/>
    <property type="match status" value="1"/>
</dbReference>
<dbReference type="Proteomes" id="UP001597282">
    <property type="component" value="Unassembled WGS sequence"/>
</dbReference>